<proteinExistence type="predicted"/>
<name>A0A6N7XUD4_9FIRM</name>
<dbReference type="CDD" id="cd12797">
    <property type="entry name" value="M23_peptidase"/>
    <property type="match status" value="1"/>
</dbReference>
<feature type="transmembrane region" description="Helical" evidence="2">
    <location>
        <begin position="28"/>
        <end position="47"/>
    </location>
</feature>
<sequence>MDFFNVEILGNGGGHMKNKLIKLMEKEGFILILFVCVCLVAGGTLFLSMENMNKNKNVGNGDFTILEESGEEISLYDEHFDLINQEEVKTVNAEDVEETEEENKNDEEELEEIEETMEIEEVETVNNNVEDEELEFEEDDYRETPEIVQDTANISMPVEGNILTDYATNTLIYSETLDAWVGHEAIDIEASMGTAVKAALDGVVKEVYEDDLWGIVIVIEHGNGLQTRYSNLETKEMVKEGLEVKKGDHISKIGSTAKAEMLMKPHLHFEVIKNGKLVDPRSIND</sequence>
<dbReference type="PANTHER" id="PTHR21666:SF270">
    <property type="entry name" value="MUREIN HYDROLASE ACTIVATOR ENVC"/>
    <property type="match status" value="1"/>
</dbReference>
<dbReference type="SUPFAM" id="SSF51261">
    <property type="entry name" value="Duplicated hybrid motif"/>
    <property type="match status" value="1"/>
</dbReference>
<dbReference type="InterPro" id="IPR050570">
    <property type="entry name" value="Cell_wall_metabolism_enzyme"/>
</dbReference>
<evidence type="ECO:0000256" key="2">
    <source>
        <dbReference type="SAM" id="Phobius"/>
    </source>
</evidence>
<dbReference type="Pfam" id="PF01551">
    <property type="entry name" value="Peptidase_M23"/>
    <property type="match status" value="1"/>
</dbReference>
<reference evidence="4 5" key="1">
    <citation type="submission" date="2019-09" db="EMBL/GenBank/DDBJ databases">
        <title>In-depth cultivation of the pig gut microbiome towards novel bacterial diversity and tailored functional studies.</title>
        <authorList>
            <person name="Wylensek D."/>
            <person name="Hitch T.C.A."/>
            <person name="Clavel T."/>
        </authorList>
    </citation>
    <scope>NUCLEOTIDE SEQUENCE [LARGE SCALE GENOMIC DNA]</scope>
    <source>
        <strain evidence="4 5">WCA3-693-APC-4?</strain>
    </source>
</reference>
<dbReference type="Proteomes" id="UP000469523">
    <property type="component" value="Unassembled WGS sequence"/>
</dbReference>
<evidence type="ECO:0000313" key="4">
    <source>
        <dbReference type="EMBL" id="MSU00154.1"/>
    </source>
</evidence>
<protein>
    <submittedName>
        <fullName evidence="4">M23 family metallopeptidase</fullName>
    </submittedName>
</protein>
<feature type="coiled-coil region" evidence="1">
    <location>
        <begin position="93"/>
        <end position="139"/>
    </location>
</feature>
<dbReference type="GO" id="GO:0004222">
    <property type="term" value="F:metalloendopeptidase activity"/>
    <property type="evidence" value="ECO:0007669"/>
    <property type="project" value="TreeGrafter"/>
</dbReference>
<dbReference type="InterPro" id="IPR011055">
    <property type="entry name" value="Dup_hybrid_motif"/>
</dbReference>
<dbReference type="EMBL" id="VUNQ01000002">
    <property type="protein sequence ID" value="MSU00154.1"/>
    <property type="molecule type" value="Genomic_DNA"/>
</dbReference>
<gene>
    <name evidence="4" type="ORF">FYJ83_01565</name>
</gene>
<dbReference type="InterPro" id="IPR016047">
    <property type="entry name" value="M23ase_b-sheet_dom"/>
</dbReference>
<dbReference type="Gene3D" id="2.70.70.10">
    <property type="entry name" value="Glucose Permease (Domain IIA)"/>
    <property type="match status" value="1"/>
</dbReference>
<keyword evidence="2" id="KW-0812">Transmembrane</keyword>
<keyword evidence="5" id="KW-1185">Reference proteome</keyword>
<organism evidence="4 5">
    <name type="scientific">Tissierella pigra</name>
    <dbReference type="NCBI Taxonomy" id="2607614"/>
    <lineage>
        <taxon>Bacteria</taxon>
        <taxon>Bacillati</taxon>
        <taxon>Bacillota</taxon>
        <taxon>Tissierellia</taxon>
        <taxon>Tissierellales</taxon>
        <taxon>Tissierellaceae</taxon>
        <taxon>Tissierella</taxon>
    </lineage>
</organism>
<accession>A0A6N7XUD4</accession>
<feature type="domain" description="M23ase beta-sheet core" evidence="3">
    <location>
        <begin position="182"/>
        <end position="280"/>
    </location>
</feature>
<evidence type="ECO:0000259" key="3">
    <source>
        <dbReference type="Pfam" id="PF01551"/>
    </source>
</evidence>
<keyword evidence="1" id="KW-0175">Coiled coil</keyword>
<keyword evidence="2" id="KW-1133">Transmembrane helix</keyword>
<evidence type="ECO:0000313" key="5">
    <source>
        <dbReference type="Proteomes" id="UP000469523"/>
    </source>
</evidence>
<keyword evidence="2" id="KW-0472">Membrane</keyword>
<comment type="caution">
    <text evidence="4">The sequence shown here is derived from an EMBL/GenBank/DDBJ whole genome shotgun (WGS) entry which is preliminary data.</text>
</comment>
<dbReference type="AlphaFoldDB" id="A0A6N7XUD4"/>
<evidence type="ECO:0000256" key="1">
    <source>
        <dbReference type="SAM" id="Coils"/>
    </source>
</evidence>
<dbReference type="PANTHER" id="PTHR21666">
    <property type="entry name" value="PEPTIDASE-RELATED"/>
    <property type="match status" value="1"/>
</dbReference>